<protein>
    <submittedName>
        <fullName evidence="2">3989_t:CDS:1</fullName>
    </submittedName>
</protein>
<proteinExistence type="predicted"/>
<dbReference type="EMBL" id="CAJVPP010001289">
    <property type="protein sequence ID" value="CAG8546432.1"/>
    <property type="molecule type" value="Genomic_DNA"/>
</dbReference>
<reference evidence="2" key="1">
    <citation type="submission" date="2021-06" db="EMBL/GenBank/DDBJ databases">
        <authorList>
            <person name="Kallberg Y."/>
            <person name="Tangrot J."/>
            <person name="Rosling A."/>
        </authorList>
    </citation>
    <scope>NUCLEOTIDE SEQUENCE</scope>
    <source>
        <strain evidence="2">87-6 pot B 2015</strain>
    </source>
</reference>
<evidence type="ECO:0000256" key="1">
    <source>
        <dbReference type="SAM" id="MobiDB-lite"/>
    </source>
</evidence>
<evidence type="ECO:0000313" key="3">
    <source>
        <dbReference type="Proteomes" id="UP000789375"/>
    </source>
</evidence>
<name>A0A9N9AYQ0_FUNMO</name>
<feature type="region of interest" description="Disordered" evidence="1">
    <location>
        <begin position="45"/>
        <end position="64"/>
    </location>
</feature>
<comment type="caution">
    <text evidence="2">The sequence shown here is derived from an EMBL/GenBank/DDBJ whole genome shotgun (WGS) entry which is preliminary data.</text>
</comment>
<dbReference type="Proteomes" id="UP000789375">
    <property type="component" value="Unassembled WGS sequence"/>
</dbReference>
<keyword evidence="3" id="KW-1185">Reference proteome</keyword>
<feature type="non-terminal residue" evidence="2">
    <location>
        <position position="1"/>
    </location>
</feature>
<dbReference type="AlphaFoldDB" id="A0A9N9AYQ0"/>
<gene>
    <name evidence="2" type="ORF">FMOSSE_LOCUS6242</name>
</gene>
<sequence length="64" mass="7125">TPEDKYATIHNGRHTAAGFTNLGNTDSKSQNFIRLSKVAMSYPYQHTEEEDTTIPQEGESPQAL</sequence>
<organism evidence="2 3">
    <name type="scientific">Funneliformis mosseae</name>
    <name type="common">Endomycorrhizal fungus</name>
    <name type="synonym">Glomus mosseae</name>
    <dbReference type="NCBI Taxonomy" id="27381"/>
    <lineage>
        <taxon>Eukaryota</taxon>
        <taxon>Fungi</taxon>
        <taxon>Fungi incertae sedis</taxon>
        <taxon>Mucoromycota</taxon>
        <taxon>Glomeromycotina</taxon>
        <taxon>Glomeromycetes</taxon>
        <taxon>Glomerales</taxon>
        <taxon>Glomeraceae</taxon>
        <taxon>Funneliformis</taxon>
    </lineage>
</organism>
<accession>A0A9N9AYQ0</accession>
<evidence type="ECO:0000313" key="2">
    <source>
        <dbReference type="EMBL" id="CAG8546432.1"/>
    </source>
</evidence>